<dbReference type="EMBL" id="NRSZ01001289">
    <property type="protein sequence ID" value="PNY19944.1"/>
    <property type="molecule type" value="Genomic_DNA"/>
</dbReference>
<gene>
    <name evidence="3" type="ORF">TCAP_07459</name>
</gene>
<name>A0A2K3PXD4_9HYPO</name>
<feature type="compositionally biased region" description="Low complexity" evidence="1">
    <location>
        <begin position="212"/>
        <end position="222"/>
    </location>
</feature>
<evidence type="ECO:0000313" key="3">
    <source>
        <dbReference type="EMBL" id="PNY19944.1"/>
    </source>
</evidence>
<dbReference type="Proteomes" id="UP000236621">
    <property type="component" value="Unassembled WGS sequence"/>
</dbReference>
<sequence>MAQQPSSAMVVGGCSCTGDDEVPPEPRVAARDIYPVLARLGRGLGNPSDLKLYANSLEEKLKDADSMNRGVWTRRQVEDMVVAANIRGLDPACFNDLADWLQSRLNIKHHGSSSDTSTSTINTSTENPLTPPSDYGECPDWFSSKPFQAKVEDDTSSQASHRGSVEDSRPASNTSRRRPPPAASSQHSVRPAASSSEASFKTAQQTLRNPFLPSSDTPNSNLPTPPSSVTGSPKLRPTVHFSERAPPKLHRRTSSRSDTTSWASAGPELSVVDLQWGRLFMGDGEPTTRLLQILRGVANYINNELPKSLVVTPDKLHAYYKRFRLDKEQCHFQRIFACDSRKSLKNLELLYQDLKCEYHLVQGNSLGDRPYIPALTPDGFAAWMANFIQSSPDLEARRLDHVMAALPIDAAGSTLDGKPERLPKQLSRHLFPSRPHKGTGKRVDNALKEWAEGMGLSDSRPSSWSSVFCHAICPSLSPGSRDMGRREEGSRRYTNAERDAYIEVPAGHSSRSRHRSSRSYHQTRDRDEQSTRYSAKTYIEQASRGTRDASPRRHQSHRERSPRPSKHRHPDAREAPRRGPAAQTTPPPSRECSPETASKRAKNYAFFQGRDPGKTYEELDFLWETSAARRTQRGARYSD</sequence>
<organism evidence="3 4">
    <name type="scientific">Tolypocladium capitatum</name>
    <dbReference type="NCBI Taxonomy" id="45235"/>
    <lineage>
        <taxon>Eukaryota</taxon>
        <taxon>Fungi</taxon>
        <taxon>Dikarya</taxon>
        <taxon>Ascomycota</taxon>
        <taxon>Pezizomycotina</taxon>
        <taxon>Sordariomycetes</taxon>
        <taxon>Hypocreomycetidae</taxon>
        <taxon>Hypocreales</taxon>
        <taxon>Ophiocordycipitaceae</taxon>
        <taxon>Tolypocladium</taxon>
    </lineage>
</organism>
<feature type="compositionally biased region" description="Polar residues" evidence="1">
    <location>
        <begin position="183"/>
        <end position="208"/>
    </location>
</feature>
<feature type="region of interest" description="Disordered" evidence="1">
    <location>
        <begin position="110"/>
        <end position="264"/>
    </location>
</feature>
<evidence type="ECO:0000313" key="4">
    <source>
        <dbReference type="Proteomes" id="UP000236621"/>
    </source>
</evidence>
<dbReference type="AlphaFoldDB" id="A0A2K3PXD4"/>
<proteinExistence type="predicted"/>
<dbReference type="OrthoDB" id="5413703at2759"/>
<dbReference type="PANTHER" id="PTHR39611:SF1">
    <property type="entry name" value="HYDROXYPROLINE-RICH GLYCOPROTEIN DZ-HRGP"/>
    <property type="match status" value="1"/>
</dbReference>
<dbReference type="Pfam" id="PF24355">
    <property type="entry name" value="DUF7514"/>
    <property type="match status" value="1"/>
</dbReference>
<evidence type="ECO:0000259" key="2">
    <source>
        <dbReference type="Pfam" id="PF24355"/>
    </source>
</evidence>
<accession>A0A2K3PXD4</accession>
<reference evidence="3 4" key="1">
    <citation type="submission" date="2017-08" db="EMBL/GenBank/DDBJ databases">
        <title>Harnessing the power of phylogenomics to disentangle the directionality and signatures of interkingdom host jumping in the parasitic fungal genus Tolypocladium.</title>
        <authorList>
            <person name="Quandt C.A."/>
            <person name="Patterson W."/>
            <person name="Spatafora J.W."/>
        </authorList>
    </citation>
    <scope>NUCLEOTIDE SEQUENCE [LARGE SCALE GENOMIC DNA]</scope>
    <source>
        <strain evidence="3 4">CBS 113982</strain>
    </source>
</reference>
<comment type="caution">
    <text evidence="3">The sequence shown here is derived from an EMBL/GenBank/DDBJ whole genome shotgun (WGS) entry which is preliminary data.</text>
</comment>
<feature type="domain" description="DUF7514" evidence="2">
    <location>
        <begin position="277"/>
        <end position="446"/>
    </location>
</feature>
<protein>
    <recommendedName>
        <fullName evidence="2">DUF7514 domain-containing protein</fullName>
    </recommendedName>
</protein>
<feature type="region of interest" description="Disordered" evidence="1">
    <location>
        <begin position="475"/>
        <end position="611"/>
    </location>
</feature>
<feature type="compositionally biased region" description="Basic and acidic residues" evidence="1">
    <location>
        <begin position="482"/>
        <end position="501"/>
    </location>
</feature>
<keyword evidence="4" id="KW-1185">Reference proteome</keyword>
<feature type="compositionally biased region" description="Low complexity" evidence="1">
    <location>
        <begin position="113"/>
        <end position="125"/>
    </location>
</feature>
<evidence type="ECO:0000256" key="1">
    <source>
        <dbReference type="SAM" id="MobiDB-lite"/>
    </source>
</evidence>
<dbReference type="STRING" id="45235.A0A2K3PXD4"/>
<dbReference type="InterPro" id="IPR055936">
    <property type="entry name" value="DUF7514"/>
</dbReference>
<dbReference type="PANTHER" id="PTHR39611">
    <property type="entry name" value="HYDROXYPROLINE-RICH GLYCOPROTEIN DZ-HRGP-RELATED"/>
    <property type="match status" value="1"/>
</dbReference>